<feature type="compositionally biased region" description="Low complexity" evidence="1">
    <location>
        <begin position="665"/>
        <end position="679"/>
    </location>
</feature>
<feature type="region of interest" description="Disordered" evidence="1">
    <location>
        <begin position="652"/>
        <end position="726"/>
    </location>
</feature>
<feature type="compositionally biased region" description="Basic residues" evidence="1">
    <location>
        <begin position="432"/>
        <end position="461"/>
    </location>
</feature>
<protein>
    <submittedName>
        <fullName evidence="2">Uncharacterized protein</fullName>
    </submittedName>
</protein>
<evidence type="ECO:0000256" key="1">
    <source>
        <dbReference type="SAM" id="MobiDB-lite"/>
    </source>
</evidence>
<feature type="compositionally biased region" description="Basic and acidic residues" evidence="1">
    <location>
        <begin position="654"/>
        <end position="664"/>
    </location>
</feature>
<keyword evidence="3" id="KW-1185">Reference proteome</keyword>
<comment type="caution">
    <text evidence="2">The sequence shown here is derived from an EMBL/GenBank/DDBJ whole genome shotgun (WGS) entry which is preliminary data.</text>
</comment>
<feature type="compositionally biased region" description="Basic and acidic residues" evidence="1">
    <location>
        <begin position="542"/>
        <end position="555"/>
    </location>
</feature>
<dbReference type="EMBL" id="CAXAMN010023695">
    <property type="protein sequence ID" value="CAK9079966.1"/>
    <property type="molecule type" value="Genomic_DNA"/>
</dbReference>
<gene>
    <name evidence="2" type="ORF">CCMP2556_LOCUS39319</name>
</gene>
<feature type="compositionally biased region" description="Acidic residues" evidence="1">
    <location>
        <begin position="696"/>
        <end position="715"/>
    </location>
</feature>
<dbReference type="Proteomes" id="UP001642484">
    <property type="component" value="Unassembled WGS sequence"/>
</dbReference>
<feature type="region of interest" description="Disordered" evidence="1">
    <location>
        <begin position="406"/>
        <end position="591"/>
    </location>
</feature>
<reference evidence="2 3" key="1">
    <citation type="submission" date="2024-02" db="EMBL/GenBank/DDBJ databases">
        <authorList>
            <person name="Chen Y."/>
            <person name="Shah S."/>
            <person name="Dougan E. K."/>
            <person name="Thang M."/>
            <person name="Chan C."/>
        </authorList>
    </citation>
    <scope>NUCLEOTIDE SEQUENCE [LARGE SCALE GENOMIC DNA]</scope>
</reference>
<name>A0ABP0PW10_9DINO</name>
<proteinExistence type="predicted"/>
<accession>A0ABP0PW10</accession>
<evidence type="ECO:0000313" key="3">
    <source>
        <dbReference type="Proteomes" id="UP001642484"/>
    </source>
</evidence>
<organism evidence="2 3">
    <name type="scientific">Durusdinium trenchii</name>
    <dbReference type="NCBI Taxonomy" id="1381693"/>
    <lineage>
        <taxon>Eukaryota</taxon>
        <taxon>Sar</taxon>
        <taxon>Alveolata</taxon>
        <taxon>Dinophyceae</taxon>
        <taxon>Suessiales</taxon>
        <taxon>Symbiodiniaceae</taxon>
        <taxon>Durusdinium</taxon>
    </lineage>
</organism>
<feature type="compositionally biased region" description="Low complexity" evidence="1">
    <location>
        <begin position="576"/>
        <end position="585"/>
    </location>
</feature>
<sequence length="869" mass="94129">MSDSDGAAVSIAGVALEWEAAREVRDMLRQNSYIMQPAPGESQPSATVACVGANRATLEPIVKRLFLQDEHGYGHLSMVTIPDLHRELKDLHEIVGISLDQRRMKIDAWAIKKSCVLIKKKINRRQFPRNANFNALIASEEVEDAPAAAAAAGGLHPVMGDRDAAAAGGLHPVMGDGDAAAVVDLQPVMDDGDADAAVGHTEVKGDGDADAAVAPHPVMGDGDAPMSGGDPSASVDRNDADVTVAQVAGGEIVLSDEEMPCVEDGYKPEQTPQTAPALAPANPAAVRSAPMLNRAKSKFDIFEDSQVVGFEEDSPADADKFSVEDKKEDLHSTKKKLFEEVLPDDECAIQDKVEAPLIKYVRKSARLAKLPPPGEVLLVEDSLPFGTDISETLHLPEPEMALYEEKFRSQEPGEFEFSSAEPDTEEDGEPTKKKRGKGKGKGRGKGKGAKGSKGKGKGKKAQSKDSNGQGRPKAAKAKASKEEDEAPGQSAASAKPSRSRKTPATKAPAMPEIEPPQSLPEDIPSAEPAAAKAKARARVQKKSSEQPCKKAKTEKGAAGPSMSEKDSEGLPKTWARRSASAMSARGQGWKRRLLENDYLTEGFLGLLVDAPLRGPDCKEDIPATLWKVPAKTLSADNADLRAKLDAMEAALAQEKGKTPNEPKGGKTTPPTKGKSCSKAAKGKPPRASASSKPDVEEPLEEPDAEESGGESESPEVSEAAKKNRLRRLCERKGSGKLNVPEEVHQMYMQGGHSRLELQELLEEANWDKDIFVKKVIRSKEKIARKSAKKRRGWYTVETMRTILQWSKSYIASVVKYCERKGNEKLVKKDKYNKKIKKYYVEVGEDDEDLDIEEEREREEEEMDVGALYC</sequence>
<evidence type="ECO:0000313" key="2">
    <source>
        <dbReference type="EMBL" id="CAK9079966.1"/>
    </source>
</evidence>